<dbReference type="AlphaFoldDB" id="A0A1J7I4G8"/>
<organism evidence="1 2">
    <name type="scientific">Coniochaeta ligniaria NRRL 30616</name>
    <dbReference type="NCBI Taxonomy" id="1408157"/>
    <lineage>
        <taxon>Eukaryota</taxon>
        <taxon>Fungi</taxon>
        <taxon>Dikarya</taxon>
        <taxon>Ascomycota</taxon>
        <taxon>Pezizomycotina</taxon>
        <taxon>Sordariomycetes</taxon>
        <taxon>Sordariomycetidae</taxon>
        <taxon>Coniochaetales</taxon>
        <taxon>Coniochaetaceae</taxon>
        <taxon>Coniochaeta</taxon>
    </lineage>
</organism>
<reference evidence="1 2" key="1">
    <citation type="submission" date="2016-10" db="EMBL/GenBank/DDBJ databases">
        <title>Draft genome sequence of Coniochaeta ligniaria NRRL30616, a lignocellulolytic fungus for bioabatement of inhibitors in plant biomass hydrolysates.</title>
        <authorList>
            <consortium name="DOE Joint Genome Institute"/>
            <person name="Jimenez D.J."/>
            <person name="Hector R.E."/>
            <person name="Riley R."/>
            <person name="Sun H."/>
            <person name="Grigoriev I.V."/>
            <person name="Van Elsas J.D."/>
            <person name="Nichols N.N."/>
        </authorList>
    </citation>
    <scope>NUCLEOTIDE SEQUENCE [LARGE SCALE GENOMIC DNA]</scope>
    <source>
        <strain evidence="1 2">NRRL 30616</strain>
    </source>
</reference>
<dbReference type="STRING" id="1408157.A0A1J7I4G8"/>
<dbReference type="PANTHER" id="PTHR10623">
    <property type="entry name" value="MICROTUBULE-ASSOCIATED PROTEIN RP/EB FAMILY MEMBER"/>
    <property type="match status" value="1"/>
</dbReference>
<protein>
    <submittedName>
        <fullName evidence="1">Uncharacterized protein</fullName>
    </submittedName>
</protein>
<dbReference type="Gene3D" id="1.10.418.10">
    <property type="entry name" value="Calponin-like domain"/>
    <property type="match status" value="1"/>
</dbReference>
<dbReference type="InParanoid" id="A0A1J7I4G8"/>
<gene>
    <name evidence="1" type="ORF">CONLIGDRAFT_687634</name>
</gene>
<dbReference type="EMBL" id="KV875118">
    <property type="protein sequence ID" value="OIW22381.1"/>
    <property type="molecule type" value="Genomic_DNA"/>
</dbReference>
<keyword evidence="2" id="KW-1185">Reference proteome</keyword>
<dbReference type="Proteomes" id="UP000182658">
    <property type="component" value="Unassembled WGS sequence"/>
</dbReference>
<dbReference type="InterPro" id="IPR036872">
    <property type="entry name" value="CH_dom_sf"/>
</dbReference>
<accession>A0A1J7I4G8</accession>
<dbReference type="GO" id="GO:0008017">
    <property type="term" value="F:microtubule binding"/>
    <property type="evidence" value="ECO:0007669"/>
    <property type="project" value="InterPro"/>
</dbReference>
<proteinExistence type="predicted"/>
<evidence type="ECO:0000313" key="1">
    <source>
        <dbReference type="EMBL" id="OIW22381.1"/>
    </source>
</evidence>
<sequence>MLLPRAKTLRRYITTTNLPDHWPCRPNLPLLLLQWFLHRCQLAQASTNLSNRSLHSLYLSGTSLSPVESLIKCKMQDNLEFLQWTKRFWYQYYPGGDYDAVGRRKGAPVPASSGPEGCGCWSA</sequence>
<dbReference type="OrthoDB" id="2119228at2759"/>
<name>A0A1J7I4G8_9PEZI</name>
<evidence type="ECO:0000313" key="2">
    <source>
        <dbReference type="Proteomes" id="UP000182658"/>
    </source>
</evidence>
<dbReference type="InterPro" id="IPR027328">
    <property type="entry name" value="MAPRE"/>
</dbReference>
<dbReference type="SUPFAM" id="SSF47576">
    <property type="entry name" value="Calponin-homology domain, CH-domain"/>
    <property type="match status" value="1"/>
</dbReference>